<evidence type="ECO:0000313" key="6">
    <source>
        <dbReference type="EMBL" id="KAK9838151.1"/>
    </source>
</evidence>
<dbReference type="GO" id="GO:0031267">
    <property type="term" value="F:small GTPase binding"/>
    <property type="evidence" value="ECO:0007669"/>
    <property type="project" value="TreeGrafter"/>
</dbReference>
<name>A0AAW1RYF6_9CHLO</name>
<dbReference type="Proteomes" id="UP001445335">
    <property type="component" value="Unassembled WGS sequence"/>
</dbReference>
<keyword evidence="2" id="KW-0343">GTPase activation</keyword>
<feature type="compositionally biased region" description="Low complexity" evidence="5">
    <location>
        <begin position="195"/>
        <end position="207"/>
    </location>
</feature>
<proteinExistence type="predicted"/>
<feature type="region of interest" description="Disordered" evidence="5">
    <location>
        <begin position="187"/>
        <end position="227"/>
    </location>
</feature>
<dbReference type="InterPro" id="IPR032675">
    <property type="entry name" value="LRR_dom_sf"/>
</dbReference>
<evidence type="ECO:0000256" key="5">
    <source>
        <dbReference type="SAM" id="MobiDB-lite"/>
    </source>
</evidence>
<evidence type="ECO:0000256" key="2">
    <source>
        <dbReference type="ARBA" id="ARBA00022468"/>
    </source>
</evidence>
<dbReference type="Pfam" id="PF13516">
    <property type="entry name" value="LRR_6"/>
    <property type="match status" value="1"/>
</dbReference>
<keyword evidence="3" id="KW-0433">Leucine-rich repeat</keyword>
<dbReference type="AlphaFoldDB" id="A0AAW1RYF6"/>
<keyword evidence="4" id="KW-0677">Repeat</keyword>
<feature type="region of interest" description="Disordered" evidence="5">
    <location>
        <begin position="557"/>
        <end position="577"/>
    </location>
</feature>
<protein>
    <submittedName>
        <fullName evidence="6">Uncharacterized protein</fullName>
    </submittedName>
</protein>
<reference evidence="6 7" key="1">
    <citation type="journal article" date="2024" name="Nat. Commun.">
        <title>Phylogenomics reveals the evolutionary origins of lichenization in chlorophyte algae.</title>
        <authorList>
            <person name="Puginier C."/>
            <person name="Libourel C."/>
            <person name="Otte J."/>
            <person name="Skaloud P."/>
            <person name="Haon M."/>
            <person name="Grisel S."/>
            <person name="Petersen M."/>
            <person name="Berrin J.G."/>
            <person name="Delaux P.M."/>
            <person name="Dal Grande F."/>
            <person name="Keller J."/>
        </authorList>
    </citation>
    <scope>NUCLEOTIDE SEQUENCE [LARGE SCALE GENOMIC DNA]</scope>
    <source>
        <strain evidence="6 7">SAG 245.80</strain>
    </source>
</reference>
<dbReference type="SMART" id="SM00368">
    <property type="entry name" value="LRR_RI"/>
    <property type="match status" value="2"/>
</dbReference>
<dbReference type="Gene3D" id="3.80.10.10">
    <property type="entry name" value="Ribonuclease Inhibitor"/>
    <property type="match status" value="1"/>
</dbReference>
<comment type="caution">
    <text evidence="6">The sequence shown here is derived from an EMBL/GenBank/DDBJ whole genome shotgun (WGS) entry which is preliminary data.</text>
</comment>
<evidence type="ECO:0000256" key="4">
    <source>
        <dbReference type="ARBA" id="ARBA00022737"/>
    </source>
</evidence>
<evidence type="ECO:0000256" key="1">
    <source>
        <dbReference type="ARBA" id="ARBA00004430"/>
    </source>
</evidence>
<evidence type="ECO:0000256" key="3">
    <source>
        <dbReference type="ARBA" id="ARBA00022614"/>
    </source>
</evidence>
<accession>A0AAW1RYF6</accession>
<dbReference type="GO" id="GO:0005829">
    <property type="term" value="C:cytosol"/>
    <property type="evidence" value="ECO:0007669"/>
    <property type="project" value="TreeGrafter"/>
</dbReference>
<dbReference type="InterPro" id="IPR001611">
    <property type="entry name" value="Leu-rich_rpt"/>
</dbReference>
<dbReference type="GO" id="GO:0005096">
    <property type="term" value="F:GTPase activator activity"/>
    <property type="evidence" value="ECO:0007669"/>
    <property type="project" value="UniProtKB-KW"/>
</dbReference>
<dbReference type="GO" id="GO:0005634">
    <property type="term" value="C:nucleus"/>
    <property type="evidence" value="ECO:0007669"/>
    <property type="project" value="TreeGrafter"/>
</dbReference>
<dbReference type="GO" id="GO:0006913">
    <property type="term" value="P:nucleocytoplasmic transport"/>
    <property type="evidence" value="ECO:0007669"/>
    <property type="project" value="TreeGrafter"/>
</dbReference>
<sequence>MTEEDDDMRTLGGQQISASEDEESESVVEHSGTSVPQSEPKKRRKKKKKKRGGAAGDGDGAANVQAEVPNKKENDRRFAATVEALESGAGNSEWGDLSFCNLHLEGTDAKSRKLLGALAKNTTMTSLDMSGNSITDEGAEALAKALQAGAAPELIVLDLRGNPLTDAAVAALRNLERQRKHLQVVTGPLTDFGNGPDAAAAGAAAEAAAEDDAQAGAPPGGPSGAAEGSLAQRFFQSEGEDMPSGFAESPIEPVEEPGVAAERLWREVGEGLAAGESGISALGAALRGVARGLAGEGAPGPLGRRPFAARAGARLRLLADALALAPPPVLSQSAGLQDAVGTHRVAAADAVSQLVGVNGAKLDRQIAALGIVPAVAALALARPACNALHCACLRLLRACLGSSVAALWQPLVEIPADAPAALPASEGALASADTNRAKSEGAGNERGSVAEPAAAARDPGAASAAPGSAAQEHEAAARSAPLQVALAEVGKAVAEMPVGRRPPLVGFVVAMARLLQERAQGKAALRTRLQATPAWQDFAGGPEGAMARLLAEQEGDLAGPRPQAPSAHSAMAGGLGPEGEGSLGLGLGAGGGLPPGGIISGRDLLLLLQNMQGIDMTGAPERG</sequence>
<feature type="compositionally biased region" description="Low complexity" evidence="5">
    <location>
        <begin position="450"/>
        <end position="470"/>
    </location>
</feature>
<dbReference type="SUPFAM" id="SSF52047">
    <property type="entry name" value="RNI-like"/>
    <property type="match status" value="1"/>
</dbReference>
<dbReference type="GO" id="GO:0048471">
    <property type="term" value="C:perinuclear region of cytoplasm"/>
    <property type="evidence" value="ECO:0007669"/>
    <property type="project" value="TreeGrafter"/>
</dbReference>
<keyword evidence="7" id="KW-1185">Reference proteome</keyword>
<evidence type="ECO:0000313" key="7">
    <source>
        <dbReference type="Proteomes" id="UP001445335"/>
    </source>
</evidence>
<feature type="region of interest" description="Disordered" evidence="5">
    <location>
        <begin position="429"/>
        <end position="476"/>
    </location>
</feature>
<dbReference type="EMBL" id="JALJOU010000020">
    <property type="protein sequence ID" value="KAK9838151.1"/>
    <property type="molecule type" value="Genomic_DNA"/>
</dbReference>
<organism evidence="6 7">
    <name type="scientific">Elliptochloris bilobata</name>
    <dbReference type="NCBI Taxonomy" id="381761"/>
    <lineage>
        <taxon>Eukaryota</taxon>
        <taxon>Viridiplantae</taxon>
        <taxon>Chlorophyta</taxon>
        <taxon>core chlorophytes</taxon>
        <taxon>Trebouxiophyceae</taxon>
        <taxon>Trebouxiophyceae incertae sedis</taxon>
        <taxon>Elliptochloris clade</taxon>
        <taxon>Elliptochloris</taxon>
    </lineage>
</organism>
<dbReference type="InterPro" id="IPR027038">
    <property type="entry name" value="RanGap"/>
</dbReference>
<dbReference type="PANTHER" id="PTHR24113:SF12">
    <property type="entry name" value="RAN GTPASE-ACTIVATING PROTEIN 1"/>
    <property type="match status" value="1"/>
</dbReference>
<comment type="subcellular location">
    <subcellularLocation>
        <location evidence="1">Cytoplasm</location>
        <location evidence="1">Cytoskeleton</location>
        <location evidence="1">Cilium axoneme</location>
    </subcellularLocation>
</comment>
<dbReference type="GO" id="GO:0005930">
    <property type="term" value="C:axoneme"/>
    <property type="evidence" value="ECO:0007669"/>
    <property type="project" value="UniProtKB-SubCell"/>
</dbReference>
<feature type="compositionally biased region" description="Basic residues" evidence="5">
    <location>
        <begin position="41"/>
        <end position="52"/>
    </location>
</feature>
<dbReference type="PANTHER" id="PTHR24113">
    <property type="entry name" value="RAN GTPASE-ACTIVATING PROTEIN 1"/>
    <property type="match status" value="1"/>
</dbReference>
<feature type="region of interest" description="Disordered" evidence="5">
    <location>
        <begin position="1"/>
        <end position="75"/>
    </location>
</feature>
<gene>
    <name evidence="6" type="ORF">WJX81_004525</name>
</gene>